<dbReference type="EMBL" id="CP002299">
    <property type="protein sequence ID" value="ADP82834.1"/>
    <property type="molecule type" value="Genomic_DNA"/>
</dbReference>
<evidence type="ECO:0000313" key="11">
    <source>
        <dbReference type="Proteomes" id="UP000002484"/>
    </source>
</evidence>
<evidence type="ECO:0000256" key="4">
    <source>
        <dbReference type="ARBA" id="ARBA00011990"/>
    </source>
</evidence>
<dbReference type="Pfam" id="PF16363">
    <property type="entry name" value="GDP_Man_Dehyd"/>
    <property type="match status" value="1"/>
</dbReference>
<sequence>MRGWAAPTAPPGTLTLMNPDLERERPMHAMPTTLLVTGAAGFIGSNFVRYWHAEHPGDRVIGLDSLTYAGLRENVADVLDASGGLVTLVHGDIRDRELVESLLSEHKVDTIVNFAAESHNSLAILRPGDFFSTNVMGVQSLLEAARTVGVGRFHQISTCEVYGDLDLDDPGAFTEDSPYLPRTPYNAAKAGGDHAVRAYGYTYDVPVTITNCSNNYGPYQFPEKVIPLFVTRALQGQELPLYASTKNRREWLHVIDHCRAIEAVLERGRVGETYHVGSGVEADIETIADTILTELGLPDSLKTIVPDRPSHDRRYLLDSSKLRTELDWAPQIEFTDGMRSTIAWFRDNESWWRPLLGRSPVQETTAWQK</sequence>
<dbReference type="AlphaFoldDB" id="E3J0R5"/>
<gene>
    <name evidence="10" type="ordered locus">FraEuI1c_4844</name>
</gene>
<feature type="domain" description="NAD(P)-binding" evidence="9">
    <location>
        <begin position="35"/>
        <end position="340"/>
    </location>
</feature>
<dbReference type="SUPFAM" id="SSF51735">
    <property type="entry name" value="NAD(P)-binding Rossmann-fold domains"/>
    <property type="match status" value="1"/>
</dbReference>
<reference evidence="10 11" key="1">
    <citation type="submission" date="2010-10" db="EMBL/GenBank/DDBJ databases">
        <title>Complete sequence of Frankia sp. EuI1c.</title>
        <authorList>
            <consortium name="US DOE Joint Genome Institute"/>
            <person name="Lucas S."/>
            <person name="Copeland A."/>
            <person name="Lapidus A."/>
            <person name="Cheng J.-F."/>
            <person name="Bruce D."/>
            <person name="Goodwin L."/>
            <person name="Pitluck S."/>
            <person name="Chertkov O."/>
            <person name="Detter J.C."/>
            <person name="Han C."/>
            <person name="Tapia R."/>
            <person name="Land M."/>
            <person name="Hauser L."/>
            <person name="Jeffries C."/>
            <person name="Kyrpides N."/>
            <person name="Ivanova N."/>
            <person name="Mikhailova N."/>
            <person name="Beauchemin N."/>
            <person name="Sen A."/>
            <person name="Sur S.A."/>
            <person name="Gtari M."/>
            <person name="Wall L."/>
            <person name="Tisa L."/>
            <person name="Woyke T."/>
        </authorList>
    </citation>
    <scope>NUCLEOTIDE SEQUENCE [LARGE SCALE GENOMIC DNA]</scope>
    <source>
        <strain evidence="11">DSM 45817 / CECT 9037 / EuI1c</strain>
    </source>
</reference>
<dbReference type="Proteomes" id="UP000002484">
    <property type="component" value="Chromosome"/>
</dbReference>
<dbReference type="NCBIfam" id="TIGR01181">
    <property type="entry name" value="dTDP_gluc_dehyt"/>
    <property type="match status" value="1"/>
</dbReference>
<evidence type="ECO:0000256" key="8">
    <source>
        <dbReference type="RuleBase" id="RU004473"/>
    </source>
</evidence>
<comment type="cofactor">
    <cofactor evidence="2 8">
        <name>NAD(+)</name>
        <dbReference type="ChEBI" id="CHEBI:57540"/>
    </cofactor>
</comment>
<accession>E3J0R5</accession>
<comment type="similarity">
    <text evidence="3 8">Belongs to the NAD(P)-dependent epimerase/dehydratase family. dTDP-glucose dehydratase subfamily.</text>
</comment>
<evidence type="ECO:0000256" key="3">
    <source>
        <dbReference type="ARBA" id="ARBA00008178"/>
    </source>
</evidence>
<dbReference type="InParanoid" id="E3J0R5"/>
<evidence type="ECO:0000256" key="7">
    <source>
        <dbReference type="ARBA" id="ARBA00023239"/>
    </source>
</evidence>
<evidence type="ECO:0000256" key="6">
    <source>
        <dbReference type="ARBA" id="ARBA00023027"/>
    </source>
</evidence>
<protein>
    <recommendedName>
        <fullName evidence="5 8">dTDP-glucose 4,6-dehydratase</fullName>
        <ecNumber evidence="4 8">4.2.1.46</ecNumber>
    </recommendedName>
</protein>
<dbReference type="STRING" id="298654.FraEuI1c_4844"/>
<dbReference type="InterPro" id="IPR036291">
    <property type="entry name" value="NAD(P)-bd_dom_sf"/>
</dbReference>
<dbReference type="Gene3D" id="3.40.50.720">
    <property type="entry name" value="NAD(P)-binding Rossmann-like Domain"/>
    <property type="match status" value="1"/>
</dbReference>
<organism evidence="10 11">
    <name type="scientific">Pseudofrankia inefficax (strain DSM 45817 / CECT 9037 / DDB 130130 / EuI1c)</name>
    <name type="common">Frankia inefficax</name>
    <dbReference type="NCBI Taxonomy" id="298654"/>
    <lineage>
        <taxon>Bacteria</taxon>
        <taxon>Bacillati</taxon>
        <taxon>Actinomycetota</taxon>
        <taxon>Actinomycetes</taxon>
        <taxon>Frankiales</taxon>
        <taxon>Frankiaceae</taxon>
        <taxon>Pseudofrankia</taxon>
    </lineage>
</organism>
<evidence type="ECO:0000259" key="9">
    <source>
        <dbReference type="Pfam" id="PF16363"/>
    </source>
</evidence>
<dbReference type="GO" id="GO:0008460">
    <property type="term" value="F:dTDP-glucose 4,6-dehydratase activity"/>
    <property type="evidence" value="ECO:0007669"/>
    <property type="project" value="UniProtKB-EC"/>
</dbReference>
<dbReference type="GO" id="GO:0009225">
    <property type="term" value="P:nucleotide-sugar metabolic process"/>
    <property type="evidence" value="ECO:0007669"/>
    <property type="project" value="InterPro"/>
</dbReference>
<comment type="catalytic activity">
    <reaction evidence="1 8">
        <text>dTDP-alpha-D-glucose = dTDP-4-dehydro-6-deoxy-alpha-D-glucose + H2O</text>
        <dbReference type="Rhea" id="RHEA:17221"/>
        <dbReference type="ChEBI" id="CHEBI:15377"/>
        <dbReference type="ChEBI" id="CHEBI:57477"/>
        <dbReference type="ChEBI" id="CHEBI:57649"/>
        <dbReference type="EC" id="4.2.1.46"/>
    </reaction>
</comment>
<dbReference type="InterPro" id="IPR016040">
    <property type="entry name" value="NAD(P)-bd_dom"/>
</dbReference>
<keyword evidence="7 8" id="KW-0456">Lyase</keyword>
<evidence type="ECO:0000256" key="2">
    <source>
        <dbReference type="ARBA" id="ARBA00001911"/>
    </source>
</evidence>
<dbReference type="HOGENOM" id="CLU_007383_1_14_11"/>
<evidence type="ECO:0000313" key="10">
    <source>
        <dbReference type="EMBL" id="ADP82834.1"/>
    </source>
</evidence>
<dbReference type="InterPro" id="IPR005888">
    <property type="entry name" value="dTDP_Gluc_deHydtase"/>
</dbReference>
<dbReference type="KEGG" id="fri:FraEuI1c_4844"/>
<proteinExistence type="inferred from homology"/>
<dbReference type="CDD" id="cd05246">
    <property type="entry name" value="dTDP_GD_SDR_e"/>
    <property type="match status" value="1"/>
</dbReference>
<dbReference type="eggNOG" id="COG1088">
    <property type="taxonomic scope" value="Bacteria"/>
</dbReference>
<evidence type="ECO:0000256" key="5">
    <source>
        <dbReference type="ARBA" id="ARBA00016977"/>
    </source>
</evidence>
<dbReference type="EC" id="4.2.1.46" evidence="4 8"/>
<keyword evidence="11" id="KW-1185">Reference proteome</keyword>
<name>E3J0R5_PSEI1</name>
<dbReference type="FunCoup" id="E3J0R5">
    <property type="interactions" value="236"/>
</dbReference>
<keyword evidence="6" id="KW-0520">NAD</keyword>
<dbReference type="Gene3D" id="3.90.25.10">
    <property type="entry name" value="UDP-galactose 4-epimerase, domain 1"/>
    <property type="match status" value="1"/>
</dbReference>
<dbReference type="PANTHER" id="PTHR43000">
    <property type="entry name" value="DTDP-D-GLUCOSE 4,6-DEHYDRATASE-RELATED"/>
    <property type="match status" value="1"/>
</dbReference>
<evidence type="ECO:0000256" key="1">
    <source>
        <dbReference type="ARBA" id="ARBA00001539"/>
    </source>
</evidence>